<gene>
    <name evidence="5" type="ORF">D7V21_08090</name>
</gene>
<name>A0A3A8EK31_9GAMM</name>
<organism evidence="5 6">
    <name type="scientific">Acinetobacter guerrae</name>
    <dbReference type="NCBI Taxonomy" id="1843371"/>
    <lineage>
        <taxon>Bacteria</taxon>
        <taxon>Pseudomonadati</taxon>
        <taxon>Pseudomonadota</taxon>
        <taxon>Gammaproteobacteria</taxon>
        <taxon>Moraxellales</taxon>
        <taxon>Moraxellaceae</taxon>
        <taxon>Acinetobacter</taxon>
    </lineage>
</organism>
<keyword evidence="3" id="KW-0270">Exopolysaccharide synthesis</keyword>
<protein>
    <submittedName>
        <fullName evidence="5">Glycosyl transferase</fullName>
    </submittedName>
</protein>
<comment type="caution">
    <text evidence="5">The sequence shown here is derived from an EMBL/GenBank/DDBJ whole genome shotgun (WGS) entry which is preliminary data.</text>
</comment>
<dbReference type="InterPro" id="IPR021520">
    <property type="entry name" value="Stealth_CR2"/>
</dbReference>
<keyword evidence="2 5" id="KW-0808">Transferase</keyword>
<accession>A0A3A8EK31</accession>
<dbReference type="AlphaFoldDB" id="A0A3A8EK31"/>
<evidence type="ECO:0000313" key="5">
    <source>
        <dbReference type="EMBL" id="RKG33856.1"/>
    </source>
</evidence>
<dbReference type="PANTHER" id="PTHR24045">
    <property type="match status" value="1"/>
</dbReference>
<dbReference type="GO" id="GO:0016772">
    <property type="term" value="F:transferase activity, transferring phosphorus-containing groups"/>
    <property type="evidence" value="ECO:0007669"/>
    <property type="project" value="InterPro"/>
</dbReference>
<proteinExistence type="inferred from homology"/>
<evidence type="ECO:0000313" key="6">
    <source>
        <dbReference type="Proteomes" id="UP000269001"/>
    </source>
</evidence>
<reference evidence="5 6" key="1">
    <citation type="submission" date="2018-09" db="EMBL/GenBank/DDBJ databases">
        <title>The draft genome of Acinetobacter spp. strains.</title>
        <authorList>
            <person name="Qin J."/>
            <person name="Feng Y."/>
            <person name="Zong Z."/>
        </authorList>
    </citation>
    <scope>NUCLEOTIDE SEQUENCE [LARGE SCALE GENOMIC DNA]</scope>
    <source>
        <strain evidence="5 6">WCHAc060096</strain>
    </source>
</reference>
<comment type="similarity">
    <text evidence="1">Belongs to the stealth family.</text>
</comment>
<dbReference type="EMBL" id="RAXU01000008">
    <property type="protein sequence ID" value="RKG33856.1"/>
    <property type="molecule type" value="Genomic_DNA"/>
</dbReference>
<keyword evidence="6" id="KW-1185">Reference proteome</keyword>
<dbReference type="GO" id="GO:0000271">
    <property type="term" value="P:polysaccharide biosynthetic process"/>
    <property type="evidence" value="ECO:0007669"/>
    <property type="project" value="UniProtKB-KW"/>
</dbReference>
<sequence>MIWVDSNDANWEKDFLYYKSKDHNLIQKERYDPCRYRDWENLQYWFRSIEKYCPWVRTIHIVTCGHFPKFLVKEHPKLNLVTHDQIIDKEYLPTFSSHVIEINIHKIKGLAEHFVYFNDDTFINKPLDPEFFFKQGLPCDGIVLQPLMVVGAENFLGAVALTDVAIINKYFNKRQLFKKSPYTLFNFNYTVKNNFINFLEFYNRKFSSFYNMHLPQPFLKSTFEGVWECEEDYLNQVCTHRFRHPLDVNQYLFRIWQLCSGRFYPINLFSRGQNFNLRLETLNEIADVVREEKLPQICLNDDEQVKDFEQLKRELIRLFSEKFKTPSSFECQISDF</sequence>
<feature type="domain" description="Stealth protein CR2 conserved region 2" evidence="4">
    <location>
        <begin position="35"/>
        <end position="135"/>
    </location>
</feature>
<dbReference type="InterPro" id="IPR047141">
    <property type="entry name" value="Stealth"/>
</dbReference>
<evidence type="ECO:0000256" key="2">
    <source>
        <dbReference type="ARBA" id="ARBA00022679"/>
    </source>
</evidence>
<dbReference type="Pfam" id="PF11380">
    <property type="entry name" value="Stealth_CR2"/>
    <property type="match status" value="1"/>
</dbReference>
<dbReference type="PANTHER" id="PTHR24045:SF0">
    <property type="entry name" value="N-ACETYLGLUCOSAMINE-1-PHOSPHOTRANSFERASE SUBUNITS ALPHA_BETA"/>
    <property type="match status" value="1"/>
</dbReference>
<evidence type="ECO:0000259" key="4">
    <source>
        <dbReference type="Pfam" id="PF11380"/>
    </source>
</evidence>
<evidence type="ECO:0000256" key="3">
    <source>
        <dbReference type="ARBA" id="ARBA00023169"/>
    </source>
</evidence>
<evidence type="ECO:0000256" key="1">
    <source>
        <dbReference type="ARBA" id="ARBA00007583"/>
    </source>
</evidence>
<dbReference type="Proteomes" id="UP000269001">
    <property type="component" value="Unassembled WGS sequence"/>
</dbReference>